<evidence type="ECO:0000256" key="8">
    <source>
        <dbReference type="ARBA" id="ARBA00023170"/>
    </source>
</evidence>
<evidence type="ECO:0000256" key="2">
    <source>
        <dbReference type="ARBA" id="ARBA00022475"/>
    </source>
</evidence>
<organism evidence="11 12">
    <name type="scientific">Phaedon cochleariae</name>
    <name type="common">Mustard beetle</name>
    <dbReference type="NCBI Taxonomy" id="80249"/>
    <lineage>
        <taxon>Eukaryota</taxon>
        <taxon>Metazoa</taxon>
        <taxon>Ecdysozoa</taxon>
        <taxon>Arthropoda</taxon>
        <taxon>Hexapoda</taxon>
        <taxon>Insecta</taxon>
        <taxon>Pterygota</taxon>
        <taxon>Neoptera</taxon>
        <taxon>Endopterygota</taxon>
        <taxon>Coleoptera</taxon>
        <taxon>Polyphaga</taxon>
        <taxon>Cucujiformia</taxon>
        <taxon>Chrysomeloidea</taxon>
        <taxon>Chrysomelidae</taxon>
        <taxon>Chrysomelinae</taxon>
        <taxon>Chrysomelini</taxon>
        <taxon>Phaedon</taxon>
    </lineage>
</organism>
<dbReference type="Proteomes" id="UP001153737">
    <property type="component" value="Chromosome 5"/>
</dbReference>
<keyword evidence="7 10" id="KW-0472">Membrane</keyword>
<reference evidence="11" key="2">
    <citation type="submission" date="2022-10" db="EMBL/GenBank/DDBJ databases">
        <authorList>
            <consortium name="ENA_rothamsted_submissions"/>
            <consortium name="culmorum"/>
            <person name="King R."/>
        </authorList>
    </citation>
    <scope>NUCLEOTIDE SEQUENCE</scope>
</reference>
<feature type="transmembrane region" description="Helical" evidence="10">
    <location>
        <begin position="65"/>
        <end position="89"/>
    </location>
</feature>
<keyword evidence="2" id="KW-1003">Cell membrane</keyword>
<feature type="transmembrane region" description="Helical" evidence="10">
    <location>
        <begin position="301"/>
        <end position="321"/>
    </location>
</feature>
<keyword evidence="5 10" id="KW-0552">Olfaction</keyword>
<comment type="similarity">
    <text evidence="10">Belongs to the insect chemoreceptor superfamily. Heteromeric odorant receptor channel (TC 1.A.69) family.</text>
</comment>
<dbReference type="PANTHER" id="PTHR21137:SF35">
    <property type="entry name" value="ODORANT RECEPTOR 19A-RELATED"/>
    <property type="match status" value="1"/>
</dbReference>
<proteinExistence type="inferred from homology"/>
<feature type="transmembrane region" description="Helical" evidence="10">
    <location>
        <begin position="39"/>
        <end position="59"/>
    </location>
</feature>
<accession>A0A9P0DVE2</accession>
<keyword evidence="6 10" id="KW-1133">Transmembrane helix</keyword>
<comment type="caution">
    <text evidence="10">Lacks conserved residue(s) required for the propagation of feature annotation.</text>
</comment>
<sequence length="396" mass="45904">MSEGNPIIESFKYNVLIMKICGIYPPDAWPEWRYKMYGYFSYFTITVLFPILAIINLIVGEIVDIHQTCWSIVLAIETGALIVKAFVFVQKPEKVKKTRNDLAKDIFNSYTQDQEYIIKDTIKEYYTVFIAISTFSIASFFASFSLIFFSPERTLPINLWLPFDGFTDTRIYVGVLIYVALGNGHGCCQNFSLDTMIVGMIFQSAAQVRILKNNLEFLGDNVEKEIRSQGELSEPEDELRSKLVYRNICQCVEHYQSIFEYTRDIEGVYSMVIFAQLFSSITIICILLLELSLVVPFTFQFFSTLIFVITMLTQIFLFCYYGTILSRESETVNTAIYMSQWYNYDKKSKKSLFTLMERAKRPIKVTAGKFFDLSLDTFTSILRKSYSLLAVLKNYY</sequence>
<evidence type="ECO:0000256" key="3">
    <source>
        <dbReference type="ARBA" id="ARBA00022606"/>
    </source>
</evidence>
<dbReference type="GO" id="GO:0005549">
    <property type="term" value="F:odorant binding"/>
    <property type="evidence" value="ECO:0007669"/>
    <property type="project" value="InterPro"/>
</dbReference>
<keyword evidence="4 10" id="KW-0812">Transmembrane</keyword>
<evidence type="ECO:0000256" key="1">
    <source>
        <dbReference type="ARBA" id="ARBA00004651"/>
    </source>
</evidence>
<dbReference type="GO" id="GO:0004984">
    <property type="term" value="F:olfactory receptor activity"/>
    <property type="evidence" value="ECO:0007669"/>
    <property type="project" value="InterPro"/>
</dbReference>
<dbReference type="GO" id="GO:0007165">
    <property type="term" value="P:signal transduction"/>
    <property type="evidence" value="ECO:0007669"/>
    <property type="project" value="UniProtKB-KW"/>
</dbReference>
<comment type="subcellular location">
    <subcellularLocation>
        <location evidence="1 10">Cell membrane</location>
        <topology evidence="1 10">Multi-pass membrane protein</topology>
    </subcellularLocation>
</comment>
<dbReference type="InterPro" id="IPR004117">
    <property type="entry name" value="7tm6_olfct_rcpt"/>
</dbReference>
<dbReference type="AlphaFoldDB" id="A0A9P0DVE2"/>
<dbReference type="EMBL" id="OU896711">
    <property type="protein sequence ID" value="CAH1169802.1"/>
    <property type="molecule type" value="Genomic_DNA"/>
</dbReference>
<protein>
    <recommendedName>
        <fullName evidence="10">Odorant receptor</fullName>
    </recommendedName>
</protein>
<evidence type="ECO:0000256" key="6">
    <source>
        <dbReference type="ARBA" id="ARBA00022989"/>
    </source>
</evidence>
<keyword evidence="8 10" id="KW-0675">Receptor</keyword>
<feature type="transmembrane region" description="Helical" evidence="10">
    <location>
        <begin position="169"/>
        <end position="188"/>
    </location>
</feature>
<keyword evidence="9 10" id="KW-0807">Transducer</keyword>
<evidence type="ECO:0000256" key="7">
    <source>
        <dbReference type="ARBA" id="ARBA00023136"/>
    </source>
</evidence>
<evidence type="ECO:0000313" key="11">
    <source>
        <dbReference type="EMBL" id="CAH1169802.1"/>
    </source>
</evidence>
<evidence type="ECO:0000256" key="5">
    <source>
        <dbReference type="ARBA" id="ARBA00022725"/>
    </source>
</evidence>
<name>A0A9P0DVE2_PHACE</name>
<evidence type="ECO:0000313" key="12">
    <source>
        <dbReference type="Proteomes" id="UP001153737"/>
    </source>
</evidence>
<feature type="transmembrane region" description="Helical" evidence="10">
    <location>
        <begin position="125"/>
        <end position="149"/>
    </location>
</feature>
<dbReference type="PANTHER" id="PTHR21137">
    <property type="entry name" value="ODORANT RECEPTOR"/>
    <property type="match status" value="1"/>
</dbReference>
<reference evidence="11" key="1">
    <citation type="submission" date="2022-01" db="EMBL/GenBank/DDBJ databases">
        <authorList>
            <person name="King R."/>
        </authorList>
    </citation>
    <scope>NUCLEOTIDE SEQUENCE</scope>
</reference>
<gene>
    <name evidence="11" type="ORF">PHAECO_LOCUS9722</name>
</gene>
<keyword evidence="3 10" id="KW-0716">Sensory transduction</keyword>
<evidence type="ECO:0000256" key="4">
    <source>
        <dbReference type="ARBA" id="ARBA00022692"/>
    </source>
</evidence>
<dbReference type="OrthoDB" id="7545962at2759"/>
<feature type="transmembrane region" description="Helical" evidence="10">
    <location>
        <begin position="268"/>
        <end position="289"/>
    </location>
</feature>
<evidence type="ECO:0000256" key="10">
    <source>
        <dbReference type="RuleBase" id="RU351113"/>
    </source>
</evidence>
<evidence type="ECO:0000256" key="9">
    <source>
        <dbReference type="ARBA" id="ARBA00023224"/>
    </source>
</evidence>
<keyword evidence="12" id="KW-1185">Reference proteome</keyword>
<dbReference type="Pfam" id="PF02949">
    <property type="entry name" value="7tm_6"/>
    <property type="match status" value="1"/>
</dbReference>
<dbReference type="GO" id="GO:0005886">
    <property type="term" value="C:plasma membrane"/>
    <property type="evidence" value="ECO:0007669"/>
    <property type="project" value="UniProtKB-SubCell"/>
</dbReference>